<organism evidence="1 2">
    <name type="scientific">Neorhodopirellula lusitana</name>
    <dbReference type="NCBI Taxonomy" id="445327"/>
    <lineage>
        <taxon>Bacteria</taxon>
        <taxon>Pseudomonadati</taxon>
        <taxon>Planctomycetota</taxon>
        <taxon>Planctomycetia</taxon>
        <taxon>Pirellulales</taxon>
        <taxon>Pirellulaceae</taxon>
        <taxon>Neorhodopirellula</taxon>
    </lineage>
</organism>
<gene>
    <name evidence="1" type="ORF">SAMN06265222_102380</name>
</gene>
<comment type="caution">
    <text evidence="1">The sequence shown here is derived from an EMBL/GenBank/DDBJ whole genome shotgun (WGS) entry which is preliminary data.</text>
</comment>
<evidence type="ECO:0008006" key="3">
    <source>
        <dbReference type="Google" id="ProtNLM"/>
    </source>
</evidence>
<evidence type="ECO:0000313" key="2">
    <source>
        <dbReference type="Proteomes" id="UP001158067"/>
    </source>
</evidence>
<proteinExistence type="predicted"/>
<keyword evidence="2" id="KW-1185">Reference proteome</keyword>
<sequence>MQMEHLRCKKPHRVRNEIRARMLAYNLIRGVIAEAAIEGDKQPWKIGFKSTLTTVLDMWPVLGLISNADKMCKVLLEARGW</sequence>
<dbReference type="Proteomes" id="UP001158067">
    <property type="component" value="Unassembled WGS sequence"/>
</dbReference>
<dbReference type="RefSeq" id="WP_283431694.1">
    <property type="nucleotide sequence ID" value="NZ_FXUG01000002.1"/>
</dbReference>
<accession>A0ABY1PU48</accession>
<dbReference type="EMBL" id="FXUG01000002">
    <property type="protein sequence ID" value="SMP48101.1"/>
    <property type="molecule type" value="Genomic_DNA"/>
</dbReference>
<reference evidence="1 2" key="1">
    <citation type="submission" date="2017-05" db="EMBL/GenBank/DDBJ databases">
        <authorList>
            <person name="Varghese N."/>
            <person name="Submissions S."/>
        </authorList>
    </citation>
    <scope>NUCLEOTIDE SEQUENCE [LARGE SCALE GENOMIC DNA]</scope>
    <source>
        <strain evidence="1 2">DSM 25457</strain>
    </source>
</reference>
<protein>
    <recommendedName>
        <fullName evidence="3">Transposase</fullName>
    </recommendedName>
</protein>
<evidence type="ECO:0000313" key="1">
    <source>
        <dbReference type="EMBL" id="SMP48101.1"/>
    </source>
</evidence>
<name>A0ABY1PU48_9BACT</name>